<evidence type="ECO:0000256" key="2">
    <source>
        <dbReference type="ARBA" id="ARBA00022475"/>
    </source>
</evidence>
<evidence type="ECO:0000256" key="11">
    <source>
        <dbReference type="ARBA" id="ARBA00023180"/>
    </source>
</evidence>
<feature type="transmembrane region" description="Helical" evidence="13">
    <location>
        <begin position="177"/>
        <end position="199"/>
    </location>
</feature>
<dbReference type="SUPFAM" id="SSF81321">
    <property type="entry name" value="Family A G protein-coupled receptor-like"/>
    <property type="match status" value="1"/>
</dbReference>
<feature type="transmembrane region" description="Helical" evidence="13">
    <location>
        <begin position="79"/>
        <end position="101"/>
    </location>
</feature>
<proteinExistence type="predicted"/>
<evidence type="ECO:0000259" key="14">
    <source>
        <dbReference type="PROSITE" id="PS50262"/>
    </source>
</evidence>
<feature type="domain" description="G-protein coupled receptors family 1 profile" evidence="14">
    <location>
        <begin position="22"/>
        <end position="272"/>
    </location>
</feature>
<dbReference type="PRINTS" id="PR00245">
    <property type="entry name" value="OLFACTORYR"/>
</dbReference>
<protein>
    <recommendedName>
        <fullName evidence="14">G-protein coupled receptors family 1 profile domain-containing protein</fullName>
    </recommendedName>
</protein>
<keyword evidence="16" id="KW-1185">Reference proteome</keyword>
<evidence type="ECO:0000313" key="15">
    <source>
        <dbReference type="EMBL" id="KAG8429221.1"/>
    </source>
</evidence>
<feature type="transmembrane region" description="Helical" evidence="13">
    <location>
        <begin position="220"/>
        <end position="240"/>
    </location>
</feature>
<keyword evidence="5" id="KW-0552">Olfaction</keyword>
<evidence type="ECO:0000256" key="13">
    <source>
        <dbReference type="SAM" id="Phobius"/>
    </source>
</evidence>
<evidence type="ECO:0000256" key="6">
    <source>
        <dbReference type="ARBA" id="ARBA00022989"/>
    </source>
</evidence>
<dbReference type="Pfam" id="PF13853">
    <property type="entry name" value="7tm_4"/>
    <property type="match status" value="1"/>
</dbReference>
<dbReference type="PANTHER" id="PTHR26451:SF1005">
    <property type="entry name" value="OLFACTORY RECEPTOR 52D1"/>
    <property type="match status" value="1"/>
</dbReference>
<keyword evidence="6 13" id="KW-1133">Transmembrane helix</keyword>
<organism evidence="15 16">
    <name type="scientific">Hymenochirus boettgeri</name>
    <name type="common">Congo dwarf clawed frog</name>
    <dbReference type="NCBI Taxonomy" id="247094"/>
    <lineage>
        <taxon>Eukaryota</taxon>
        <taxon>Metazoa</taxon>
        <taxon>Chordata</taxon>
        <taxon>Craniata</taxon>
        <taxon>Vertebrata</taxon>
        <taxon>Euteleostomi</taxon>
        <taxon>Amphibia</taxon>
        <taxon>Batrachia</taxon>
        <taxon>Anura</taxon>
        <taxon>Pipoidea</taxon>
        <taxon>Pipidae</taxon>
        <taxon>Pipinae</taxon>
        <taxon>Hymenochirus</taxon>
    </lineage>
</organism>
<dbReference type="GO" id="GO:0005549">
    <property type="term" value="F:odorant binding"/>
    <property type="evidence" value="ECO:0007669"/>
    <property type="project" value="TreeGrafter"/>
</dbReference>
<keyword evidence="2" id="KW-1003">Cell membrane</keyword>
<evidence type="ECO:0000256" key="10">
    <source>
        <dbReference type="ARBA" id="ARBA00023170"/>
    </source>
</evidence>
<accession>A0A8T2IF36</accession>
<dbReference type="PANTHER" id="PTHR26451">
    <property type="entry name" value="G_PROTEIN_RECEP_F1_2 DOMAIN-CONTAINING PROTEIN"/>
    <property type="match status" value="1"/>
</dbReference>
<evidence type="ECO:0000256" key="12">
    <source>
        <dbReference type="ARBA" id="ARBA00023224"/>
    </source>
</evidence>
<keyword evidence="8 13" id="KW-0472">Membrane</keyword>
<feature type="transmembrane region" description="Helical" evidence="13">
    <location>
        <begin position="6"/>
        <end position="28"/>
    </location>
</feature>
<dbReference type="GO" id="GO:0004984">
    <property type="term" value="F:olfactory receptor activity"/>
    <property type="evidence" value="ECO:0007669"/>
    <property type="project" value="InterPro"/>
</dbReference>
<evidence type="ECO:0000313" key="16">
    <source>
        <dbReference type="Proteomes" id="UP000812440"/>
    </source>
</evidence>
<dbReference type="GO" id="GO:0004930">
    <property type="term" value="F:G protein-coupled receptor activity"/>
    <property type="evidence" value="ECO:0007669"/>
    <property type="project" value="UniProtKB-KW"/>
</dbReference>
<dbReference type="InterPro" id="IPR000725">
    <property type="entry name" value="Olfact_rcpt"/>
</dbReference>
<keyword evidence="10" id="KW-0675">Receptor</keyword>
<keyword evidence="9" id="KW-1015">Disulfide bond</keyword>
<dbReference type="AlphaFoldDB" id="A0A8T2IF36"/>
<dbReference type="FunFam" id="1.20.1070.10:FF:000024">
    <property type="entry name" value="Olfactory receptor"/>
    <property type="match status" value="1"/>
</dbReference>
<dbReference type="InterPro" id="IPR017452">
    <property type="entry name" value="GPCR_Rhodpsn_7TM"/>
</dbReference>
<feature type="transmembrane region" description="Helical" evidence="13">
    <location>
        <begin position="122"/>
        <end position="143"/>
    </location>
</feature>
<evidence type="ECO:0000256" key="4">
    <source>
        <dbReference type="ARBA" id="ARBA00022692"/>
    </source>
</evidence>
<evidence type="ECO:0000256" key="3">
    <source>
        <dbReference type="ARBA" id="ARBA00022606"/>
    </source>
</evidence>
<dbReference type="OrthoDB" id="9893268at2759"/>
<sequence>MSEIKFLYSALVFLCFTMIVLSNCAVISTIKLHGDLQEPMYIFIGFLCLNGLYGSVAFFPLFFINLLSKTQVISYSGCLIQVFCFHTYFGCELTILAVMAFDRYLSICNPLRYHSIMTLTTVFKLIGVAWFYVIILITIHVILTIRLPLCGSVIEKVYCDNWSVVNLSCIDTTVNNVYGLLITATIIGLMPGLILFSYVQILKTCVHSSKDFRGKALQTCTPHLVTMSYFVADILFEILLPRFPNTYLPIELRVLMSVQNFFIVPLLHPLIYGWTLKEIRVRLLKMLRARKCVDFQFNL</sequence>
<keyword evidence="4 13" id="KW-0812">Transmembrane</keyword>
<keyword evidence="12" id="KW-0807">Transducer</keyword>
<comment type="caution">
    <text evidence="15">The sequence shown here is derived from an EMBL/GenBank/DDBJ whole genome shotgun (WGS) entry which is preliminary data.</text>
</comment>
<dbReference type="EMBL" id="JAACNH010011391">
    <property type="protein sequence ID" value="KAG8429221.1"/>
    <property type="molecule type" value="Genomic_DNA"/>
</dbReference>
<feature type="transmembrane region" description="Helical" evidence="13">
    <location>
        <begin position="40"/>
        <end position="67"/>
    </location>
</feature>
<evidence type="ECO:0000256" key="9">
    <source>
        <dbReference type="ARBA" id="ARBA00023157"/>
    </source>
</evidence>
<evidence type="ECO:0000256" key="1">
    <source>
        <dbReference type="ARBA" id="ARBA00004651"/>
    </source>
</evidence>
<gene>
    <name evidence="15" type="ORF">GDO86_018029</name>
</gene>
<keyword evidence="11" id="KW-0325">Glycoprotein</keyword>
<dbReference type="Proteomes" id="UP000812440">
    <property type="component" value="Unassembled WGS sequence"/>
</dbReference>
<evidence type="ECO:0000256" key="5">
    <source>
        <dbReference type="ARBA" id="ARBA00022725"/>
    </source>
</evidence>
<dbReference type="InterPro" id="IPR052921">
    <property type="entry name" value="GPCR1_Superfamily_Member"/>
</dbReference>
<comment type="subcellular location">
    <subcellularLocation>
        <location evidence="1">Cell membrane</location>
        <topology evidence="1">Multi-pass membrane protein</topology>
    </subcellularLocation>
</comment>
<keyword evidence="7" id="KW-0297">G-protein coupled receptor</keyword>
<dbReference type="PROSITE" id="PS00237">
    <property type="entry name" value="G_PROTEIN_RECEP_F1_1"/>
    <property type="match status" value="1"/>
</dbReference>
<dbReference type="PROSITE" id="PS50262">
    <property type="entry name" value="G_PROTEIN_RECEP_F1_2"/>
    <property type="match status" value="1"/>
</dbReference>
<dbReference type="Gene3D" id="1.20.1070.10">
    <property type="entry name" value="Rhodopsin 7-helix transmembrane proteins"/>
    <property type="match status" value="1"/>
</dbReference>
<dbReference type="InterPro" id="IPR000276">
    <property type="entry name" value="GPCR_Rhodpsn"/>
</dbReference>
<keyword evidence="3" id="KW-0716">Sensory transduction</keyword>
<dbReference type="GO" id="GO:0005886">
    <property type="term" value="C:plasma membrane"/>
    <property type="evidence" value="ECO:0007669"/>
    <property type="project" value="UniProtKB-SubCell"/>
</dbReference>
<evidence type="ECO:0000256" key="8">
    <source>
        <dbReference type="ARBA" id="ARBA00023136"/>
    </source>
</evidence>
<evidence type="ECO:0000256" key="7">
    <source>
        <dbReference type="ARBA" id="ARBA00023040"/>
    </source>
</evidence>
<feature type="transmembrane region" description="Helical" evidence="13">
    <location>
        <begin position="252"/>
        <end position="276"/>
    </location>
</feature>
<name>A0A8T2IF36_9PIPI</name>
<reference evidence="15" key="1">
    <citation type="thesis" date="2020" institute="ProQuest LLC" country="789 East Eisenhower Parkway, Ann Arbor, MI, USA">
        <title>Comparative Genomics and Chromosome Evolution.</title>
        <authorList>
            <person name="Mudd A.B."/>
        </authorList>
    </citation>
    <scope>NUCLEOTIDE SEQUENCE</scope>
    <source>
        <strain evidence="15">Female2</strain>
        <tissue evidence="15">Blood</tissue>
    </source>
</reference>